<keyword evidence="3" id="KW-1003">Cell membrane</keyword>
<proteinExistence type="inferred from homology"/>
<evidence type="ECO:0000256" key="5">
    <source>
        <dbReference type="ARBA" id="ARBA00022989"/>
    </source>
</evidence>
<keyword evidence="6 7" id="KW-0472">Membrane</keyword>
<dbReference type="RefSeq" id="WP_013565183.1">
    <property type="nucleotide sequence ID" value="NC_014962.1"/>
</dbReference>
<dbReference type="Pfam" id="PF01311">
    <property type="entry name" value="Bac_export_1"/>
    <property type="match status" value="1"/>
</dbReference>
<dbReference type="GO" id="GO:0006605">
    <property type="term" value="P:protein targeting"/>
    <property type="evidence" value="ECO:0007669"/>
    <property type="project" value="InterPro"/>
</dbReference>
<dbReference type="InterPro" id="IPR002010">
    <property type="entry name" value="T3SS_IM_R"/>
</dbReference>
<evidence type="ECO:0000256" key="3">
    <source>
        <dbReference type="ARBA" id="ARBA00022475"/>
    </source>
</evidence>
<dbReference type="EMBL" id="CP002353">
    <property type="protein sequence ID" value="ADV62895.1"/>
    <property type="molecule type" value="Genomic_DNA"/>
</dbReference>
<name>E8R6I4_ISOPI</name>
<evidence type="ECO:0000256" key="7">
    <source>
        <dbReference type="SAM" id="Phobius"/>
    </source>
</evidence>
<evidence type="ECO:0000256" key="2">
    <source>
        <dbReference type="ARBA" id="ARBA00009772"/>
    </source>
</evidence>
<evidence type="ECO:0000313" key="8">
    <source>
        <dbReference type="EMBL" id="ADV62895.1"/>
    </source>
</evidence>
<reference key="1">
    <citation type="submission" date="2010-11" db="EMBL/GenBank/DDBJ databases">
        <title>The complete sequence of chromosome of Isophaera pallida ATCC 43644.</title>
        <authorList>
            <consortium name="US DOE Joint Genome Institute (JGI-PGF)"/>
            <person name="Lucas S."/>
            <person name="Copeland A."/>
            <person name="Lapidus A."/>
            <person name="Bruce D."/>
            <person name="Goodwin L."/>
            <person name="Pitluck S."/>
            <person name="Kyrpides N."/>
            <person name="Mavromatis K."/>
            <person name="Pagani I."/>
            <person name="Ivanova N."/>
            <person name="Saunders E."/>
            <person name="Brettin T."/>
            <person name="Detter J.C."/>
            <person name="Han C."/>
            <person name="Tapia R."/>
            <person name="Land M."/>
            <person name="Hauser L."/>
            <person name="Markowitz V."/>
            <person name="Cheng J.-F."/>
            <person name="Hugenholtz P."/>
            <person name="Woyke T."/>
            <person name="Wu D."/>
            <person name="Eisen J.A."/>
        </authorList>
    </citation>
    <scope>NUCLEOTIDE SEQUENCE</scope>
    <source>
        <strain>ATCC 43644</strain>
    </source>
</reference>
<evidence type="ECO:0000313" key="9">
    <source>
        <dbReference type="Proteomes" id="UP000008631"/>
    </source>
</evidence>
<dbReference type="Proteomes" id="UP000008631">
    <property type="component" value="Chromosome"/>
</dbReference>
<protein>
    <submittedName>
        <fullName evidence="8">Flagellar biosynthetic protein FliR</fullName>
    </submittedName>
</protein>
<gene>
    <name evidence="8" type="ordered locus">Isop_2317</name>
</gene>
<dbReference type="GO" id="GO:0005886">
    <property type="term" value="C:plasma membrane"/>
    <property type="evidence" value="ECO:0007669"/>
    <property type="project" value="UniProtKB-SubCell"/>
</dbReference>
<accession>E8R6I4</accession>
<dbReference type="PANTHER" id="PTHR30065:SF1">
    <property type="entry name" value="SURFACE PRESENTATION OF ANTIGENS PROTEIN SPAR"/>
    <property type="match status" value="1"/>
</dbReference>
<evidence type="ECO:0000256" key="6">
    <source>
        <dbReference type="ARBA" id="ARBA00023136"/>
    </source>
</evidence>
<comment type="subcellular location">
    <subcellularLocation>
        <location evidence="1">Cell membrane</location>
        <topology evidence="1">Multi-pass membrane protein</topology>
    </subcellularLocation>
</comment>
<dbReference type="eggNOG" id="COG4791">
    <property type="taxonomic scope" value="Bacteria"/>
</dbReference>
<comment type="similarity">
    <text evidence="2">Belongs to the FliR/MopE/SpaR family.</text>
</comment>
<keyword evidence="8" id="KW-0282">Flagellum</keyword>
<dbReference type="PANTHER" id="PTHR30065">
    <property type="entry name" value="FLAGELLAR BIOSYNTHETIC PROTEIN FLIR"/>
    <property type="match status" value="1"/>
</dbReference>
<evidence type="ECO:0000256" key="1">
    <source>
        <dbReference type="ARBA" id="ARBA00004651"/>
    </source>
</evidence>
<dbReference type="STRING" id="575540.Isop_2317"/>
<keyword evidence="4 7" id="KW-0812">Transmembrane</keyword>
<dbReference type="KEGG" id="ipa:Isop_2317"/>
<organism evidence="8 9">
    <name type="scientific">Isosphaera pallida (strain ATCC 43644 / DSM 9630 / IS1B)</name>
    <dbReference type="NCBI Taxonomy" id="575540"/>
    <lineage>
        <taxon>Bacteria</taxon>
        <taxon>Pseudomonadati</taxon>
        <taxon>Planctomycetota</taxon>
        <taxon>Planctomycetia</taxon>
        <taxon>Isosphaerales</taxon>
        <taxon>Isosphaeraceae</taxon>
        <taxon>Isosphaera</taxon>
    </lineage>
</organism>
<dbReference type="InParanoid" id="E8R6I4"/>
<keyword evidence="8" id="KW-0969">Cilium</keyword>
<feature type="transmembrane region" description="Helical" evidence="7">
    <location>
        <begin position="12"/>
        <end position="29"/>
    </location>
</feature>
<keyword evidence="8" id="KW-0966">Cell projection</keyword>
<sequence length="267" mass="27312">MAWFFEHGGLPLLAAARGLGLALTAAAWGGSSWGLDWRTRLMLALLAAVLAATGSGSAAATDEPSASTIGESSVALEHWGVLLPLELVYGGVLGLGTGWVVAAARRAGDLLAVQAGLSPDVWLAPNGDDPDASPLGRLHGWTAVAIFITLDGPLALTRALWRGLRQHPPGTWWNAPLSTEPLADLLAVLLNQICHALTLCLELAAIPAAALIVAAVGLAWTARALPHVGALAATMPLRFAAVVAALLLTGEQFASSILAAFRAGLGS</sequence>
<dbReference type="AlphaFoldDB" id="E8R6I4"/>
<evidence type="ECO:0000256" key="4">
    <source>
        <dbReference type="ARBA" id="ARBA00022692"/>
    </source>
</evidence>
<feature type="transmembrane region" description="Helical" evidence="7">
    <location>
        <begin position="199"/>
        <end position="222"/>
    </location>
</feature>
<feature type="transmembrane region" description="Helical" evidence="7">
    <location>
        <begin position="41"/>
        <end position="61"/>
    </location>
</feature>
<feature type="transmembrane region" description="Helical" evidence="7">
    <location>
        <begin position="81"/>
        <end position="102"/>
    </location>
</feature>
<dbReference type="HOGENOM" id="CLU_1102221_0_0_0"/>
<reference evidence="8 9" key="2">
    <citation type="journal article" date="2011" name="Stand. Genomic Sci.">
        <title>Complete genome sequence of Isosphaera pallida type strain (IS1B).</title>
        <authorList>
            <consortium name="US DOE Joint Genome Institute (JGI-PGF)"/>
            <person name="Goker M."/>
            <person name="Cleland D."/>
            <person name="Saunders E."/>
            <person name="Lapidus A."/>
            <person name="Nolan M."/>
            <person name="Lucas S."/>
            <person name="Hammon N."/>
            <person name="Deshpande S."/>
            <person name="Cheng J.F."/>
            <person name="Tapia R."/>
            <person name="Han C."/>
            <person name="Goodwin L."/>
            <person name="Pitluck S."/>
            <person name="Liolios K."/>
            <person name="Pagani I."/>
            <person name="Ivanova N."/>
            <person name="Mavromatis K."/>
            <person name="Pati A."/>
            <person name="Chen A."/>
            <person name="Palaniappan K."/>
            <person name="Land M."/>
            <person name="Hauser L."/>
            <person name="Chang Y.J."/>
            <person name="Jeffries C.D."/>
            <person name="Detter J.C."/>
            <person name="Beck B."/>
            <person name="Woyke T."/>
            <person name="Bristow J."/>
            <person name="Eisen J.A."/>
            <person name="Markowitz V."/>
            <person name="Hugenholtz P."/>
            <person name="Kyrpides N.C."/>
            <person name="Klenk H.P."/>
        </authorList>
    </citation>
    <scope>NUCLEOTIDE SEQUENCE [LARGE SCALE GENOMIC DNA]</scope>
    <source>
        <strain evidence="9">ATCC 43644 / DSM 9630 / IS1B</strain>
    </source>
</reference>
<keyword evidence="9" id="KW-1185">Reference proteome</keyword>
<keyword evidence="5 7" id="KW-1133">Transmembrane helix</keyword>